<dbReference type="Gene3D" id="1.10.10.10">
    <property type="entry name" value="Winged helix-like DNA-binding domain superfamily/Winged helix DNA-binding domain"/>
    <property type="match status" value="1"/>
</dbReference>
<dbReference type="Proteomes" id="UP000753724">
    <property type="component" value="Unassembled WGS sequence"/>
</dbReference>
<proteinExistence type="predicted"/>
<dbReference type="SUPFAM" id="SSF46785">
    <property type="entry name" value="Winged helix' DNA-binding domain"/>
    <property type="match status" value="1"/>
</dbReference>
<evidence type="ECO:0000313" key="6">
    <source>
        <dbReference type="Proteomes" id="UP000753724"/>
    </source>
</evidence>
<evidence type="ECO:0000256" key="1">
    <source>
        <dbReference type="ARBA" id="ARBA00023015"/>
    </source>
</evidence>
<dbReference type="Pfam" id="PF12802">
    <property type="entry name" value="MarR_2"/>
    <property type="match status" value="1"/>
</dbReference>
<dbReference type="RefSeq" id="WP_161717319.1">
    <property type="nucleotide sequence ID" value="NZ_JAAAPO010000002.1"/>
</dbReference>
<evidence type="ECO:0000256" key="3">
    <source>
        <dbReference type="ARBA" id="ARBA00023163"/>
    </source>
</evidence>
<keyword evidence="3" id="KW-0804">Transcription</keyword>
<dbReference type="PANTHER" id="PTHR42756:SF1">
    <property type="entry name" value="TRANSCRIPTIONAL REPRESSOR OF EMRAB OPERON"/>
    <property type="match status" value="1"/>
</dbReference>
<reference evidence="6" key="1">
    <citation type="submission" date="2020-01" db="EMBL/GenBank/DDBJ databases">
        <title>Sphingomonas sp. strain CSW-10.</title>
        <authorList>
            <person name="Chen W.-M."/>
        </authorList>
    </citation>
    <scope>NUCLEOTIDE SEQUENCE [LARGE SCALE GENOMIC DNA]</scope>
    <source>
        <strain evidence="6">FSY-8</strain>
    </source>
</reference>
<keyword evidence="2" id="KW-0238">DNA-binding</keyword>
<accession>A0ABW9XC05</accession>
<feature type="domain" description="HTH marR-type" evidence="4">
    <location>
        <begin position="20"/>
        <end position="150"/>
    </location>
</feature>
<sequence length="150" mass="16251">MQDGSDQDIAQAPLAADPLAVLPGYALRRAANVMMAELSARMADAGLRVGDASVLLLVEGRNDMTSSLIGKALDIQRANMVRLLARMESLGLVTRAPIDRKSIAVVLTPLGAEALEQARAIIQDFEEDLMARIPARHRDHFLPALNALWQ</sequence>
<dbReference type="InterPro" id="IPR000835">
    <property type="entry name" value="HTH_MarR-typ"/>
</dbReference>
<dbReference type="SMART" id="SM00347">
    <property type="entry name" value="HTH_MARR"/>
    <property type="match status" value="1"/>
</dbReference>
<evidence type="ECO:0000256" key="2">
    <source>
        <dbReference type="ARBA" id="ARBA00023125"/>
    </source>
</evidence>
<dbReference type="PROSITE" id="PS50995">
    <property type="entry name" value="HTH_MARR_2"/>
    <property type="match status" value="1"/>
</dbReference>
<keyword evidence="1" id="KW-0805">Transcription regulation</keyword>
<dbReference type="EMBL" id="JAAAPO010000002">
    <property type="protein sequence ID" value="NBC36054.1"/>
    <property type="molecule type" value="Genomic_DNA"/>
</dbReference>
<dbReference type="InterPro" id="IPR036390">
    <property type="entry name" value="WH_DNA-bd_sf"/>
</dbReference>
<protein>
    <submittedName>
        <fullName evidence="5">MarR family transcriptional regulator</fullName>
    </submittedName>
</protein>
<keyword evidence="6" id="KW-1185">Reference proteome</keyword>
<evidence type="ECO:0000313" key="5">
    <source>
        <dbReference type="EMBL" id="NBC36054.1"/>
    </source>
</evidence>
<dbReference type="PANTHER" id="PTHR42756">
    <property type="entry name" value="TRANSCRIPTIONAL REGULATOR, MARR"/>
    <property type="match status" value="1"/>
</dbReference>
<evidence type="ECO:0000259" key="4">
    <source>
        <dbReference type="PROSITE" id="PS50995"/>
    </source>
</evidence>
<gene>
    <name evidence="5" type="ORF">GTZ99_05725</name>
</gene>
<dbReference type="InterPro" id="IPR036388">
    <property type="entry name" value="WH-like_DNA-bd_sf"/>
</dbReference>
<comment type="caution">
    <text evidence="5">The sequence shown here is derived from an EMBL/GenBank/DDBJ whole genome shotgun (WGS) entry which is preliminary data.</text>
</comment>
<organism evidence="5 6">
    <name type="scientific">Novosphingobium ovatum</name>
    <dbReference type="NCBI Taxonomy" id="1908523"/>
    <lineage>
        <taxon>Bacteria</taxon>
        <taxon>Pseudomonadati</taxon>
        <taxon>Pseudomonadota</taxon>
        <taxon>Alphaproteobacteria</taxon>
        <taxon>Sphingomonadales</taxon>
        <taxon>Sphingomonadaceae</taxon>
        <taxon>Novosphingobium</taxon>
    </lineage>
</organism>
<name>A0ABW9XC05_9SPHN</name>